<dbReference type="AlphaFoldDB" id="A0AA88MHH3"/>
<dbReference type="InterPro" id="IPR013783">
    <property type="entry name" value="Ig-like_fold"/>
</dbReference>
<gene>
    <name evidence="10" type="ORF">Q5P01_015213</name>
</gene>
<feature type="domain" description="Ig-like" evidence="9">
    <location>
        <begin position="405"/>
        <end position="493"/>
    </location>
</feature>
<evidence type="ECO:0000256" key="1">
    <source>
        <dbReference type="ARBA" id="ARBA00004479"/>
    </source>
</evidence>
<feature type="region of interest" description="Disordered" evidence="6">
    <location>
        <begin position="586"/>
        <end position="615"/>
    </location>
</feature>
<protein>
    <recommendedName>
        <fullName evidence="9">Ig-like domain-containing protein</fullName>
    </recommendedName>
</protein>
<dbReference type="GO" id="GO:0007416">
    <property type="term" value="P:synapse assembly"/>
    <property type="evidence" value="ECO:0007669"/>
    <property type="project" value="TreeGrafter"/>
</dbReference>
<feature type="domain" description="Ig-like" evidence="9">
    <location>
        <begin position="34"/>
        <end position="113"/>
    </location>
</feature>
<dbReference type="SUPFAM" id="SSF48726">
    <property type="entry name" value="Immunoglobulin"/>
    <property type="match status" value="5"/>
</dbReference>
<feature type="domain" description="Ig-like" evidence="9">
    <location>
        <begin position="124"/>
        <end position="221"/>
    </location>
</feature>
<comment type="caution">
    <text evidence="10">The sequence shown here is derived from an EMBL/GenBank/DDBJ whole genome shotgun (WGS) entry which is preliminary data.</text>
</comment>
<feature type="compositionally biased region" description="Acidic residues" evidence="6">
    <location>
        <begin position="602"/>
        <end position="615"/>
    </location>
</feature>
<dbReference type="GO" id="GO:0005886">
    <property type="term" value="C:plasma membrane"/>
    <property type="evidence" value="ECO:0007669"/>
    <property type="project" value="TreeGrafter"/>
</dbReference>
<keyword evidence="7" id="KW-0812">Transmembrane</keyword>
<evidence type="ECO:0000313" key="11">
    <source>
        <dbReference type="Proteomes" id="UP001187415"/>
    </source>
</evidence>
<keyword evidence="7" id="KW-1133">Transmembrane helix</keyword>
<dbReference type="Gene3D" id="2.60.40.10">
    <property type="entry name" value="Immunoglobulins"/>
    <property type="match status" value="4"/>
</dbReference>
<evidence type="ECO:0000256" key="8">
    <source>
        <dbReference type="SAM" id="SignalP"/>
    </source>
</evidence>
<dbReference type="GO" id="GO:0098609">
    <property type="term" value="P:cell-cell adhesion"/>
    <property type="evidence" value="ECO:0007669"/>
    <property type="project" value="TreeGrafter"/>
</dbReference>
<dbReference type="EMBL" id="JAUPFM010000011">
    <property type="protein sequence ID" value="KAK2838001.1"/>
    <property type="molecule type" value="Genomic_DNA"/>
</dbReference>
<keyword evidence="3" id="KW-1015">Disulfide bond</keyword>
<dbReference type="InterPro" id="IPR013098">
    <property type="entry name" value="Ig_I-set"/>
</dbReference>
<accession>A0AA88MHH3</accession>
<keyword evidence="11" id="KW-1185">Reference proteome</keyword>
<keyword evidence="5" id="KW-0393">Immunoglobulin domain</keyword>
<dbReference type="InterPro" id="IPR003598">
    <property type="entry name" value="Ig_sub2"/>
</dbReference>
<evidence type="ECO:0000256" key="3">
    <source>
        <dbReference type="ARBA" id="ARBA00023157"/>
    </source>
</evidence>
<evidence type="ECO:0000256" key="7">
    <source>
        <dbReference type="SAM" id="Phobius"/>
    </source>
</evidence>
<dbReference type="PANTHER" id="PTHR11640:SF157">
    <property type="entry name" value="V-SET AND IMMUNOGLOBULIN DOMAIN-CONTAINING PROTEIN 10"/>
    <property type="match status" value="1"/>
</dbReference>
<dbReference type="InterPro" id="IPR003599">
    <property type="entry name" value="Ig_sub"/>
</dbReference>
<keyword evidence="8" id="KW-0732">Signal</keyword>
<dbReference type="Pfam" id="PF13927">
    <property type="entry name" value="Ig_3"/>
    <property type="match status" value="2"/>
</dbReference>
<feature type="domain" description="Ig-like" evidence="9">
    <location>
        <begin position="316"/>
        <end position="399"/>
    </location>
</feature>
<evidence type="ECO:0000256" key="4">
    <source>
        <dbReference type="ARBA" id="ARBA00023180"/>
    </source>
</evidence>
<dbReference type="Pfam" id="PF07679">
    <property type="entry name" value="I-set"/>
    <property type="match status" value="1"/>
</dbReference>
<evidence type="ECO:0000256" key="2">
    <source>
        <dbReference type="ARBA" id="ARBA00023136"/>
    </source>
</evidence>
<comment type="subcellular location">
    <subcellularLocation>
        <location evidence="1">Membrane</location>
        <topology evidence="1">Single-pass type I membrane protein</topology>
    </subcellularLocation>
</comment>
<feature type="signal peptide" evidence="8">
    <location>
        <begin position="1"/>
        <end position="20"/>
    </location>
</feature>
<feature type="transmembrane region" description="Helical" evidence="7">
    <location>
        <begin position="502"/>
        <end position="521"/>
    </location>
</feature>
<evidence type="ECO:0000256" key="6">
    <source>
        <dbReference type="SAM" id="MobiDB-lite"/>
    </source>
</evidence>
<evidence type="ECO:0000256" key="5">
    <source>
        <dbReference type="ARBA" id="ARBA00023319"/>
    </source>
</evidence>
<dbReference type="InterPro" id="IPR051275">
    <property type="entry name" value="Cell_adhesion_signaling"/>
</dbReference>
<organism evidence="10 11">
    <name type="scientific">Channa striata</name>
    <name type="common">Snakehead murrel</name>
    <name type="synonym">Ophicephalus striatus</name>
    <dbReference type="NCBI Taxonomy" id="64152"/>
    <lineage>
        <taxon>Eukaryota</taxon>
        <taxon>Metazoa</taxon>
        <taxon>Chordata</taxon>
        <taxon>Craniata</taxon>
        <taxon>Vertebrata</taxon>
        <taxon>Euteleostomi</taxon>
        <taxon>Actinopterygii</taxon>
        <taxon>Neopterygii</taxon>
        <taxon>Teleostei</taxon>
        <taxon>Neoteleostei</taxon>
        <taxon>Acanthomorphata</taxon>
        <taxon>Anabantaria</taxon>
        <taxon>Anabantiformes</taxon>
        <taxon>Channoidei</taxon>
        <taxon>Channidae</taxon>
        <taxon>Channa</taxon>
    </lineage>
</organism>
<evidence type="ECO:0000313" key="10">
    <source>
        <dbReference type="EMBL" id="KAK2838001.1"/>
    </source>
</evidence>
<sequence>MRRVGSVAALLQLCLAATAALSGNGSFADTVLTASPGDIALLPCYTAGNDTPTSTTWTKNGTQIIAGNGSSPHPSGQRLAVLHDGSLNIGPVMRGDEGAYLCNSTLANNDTFQARVLLQVTSGPENVSMTIGPVSRLPNGTFFARRGSTVFFNCSASSYPSQQLTWALKGASTANESLVSSSGSWLESKIQDIQPSAQGVYICTANNTVSHEAASASSQLLVYYVPDGQPECVSVAAPDSSQIQFNCSWFGAYPTPTLRWEGARGARNHMPEVADSLSVTLKRSQLSDGQTLTCAAEHAVLATGEKKSCSLELTVPRGHPDCNCAPAQDPSQVLFSCTWFGAVPAPKLRWEGDSIYRSEMTDNLTLTLNHSMLSNGRTLKCVAEHVLLDPGTESSCLLTLKPPYPEGSPLATAVEGTNVTLTCTESASFPSANTTWRKGLQQEEIPNGSKYVVTVEEADYKLTILNVSKADEGVYFCRSENPLIVVELEVYLSVKTSSVNTGAIIGVVIAALILGAAFFVARSVYSRRHQICLGAAFGQMGERGDVITLVDSDDEQVFPDTVPQLPPIANGNHTALVQIHRMPSIDHEDPETAETSSQQQEDNVETEEQEDLVSF</sequence>
<dbReference type="InterPro" id="IPR007110">
    <property type="entry name" value="Ig-like_dom"/>
</dbReference>
<keyword evidence="4" id="KW-0325">Glycoprotein</keyword>
<feature type="domain" description="Ig-like" evidence="9">
    <location>
        <begin position="230"/>
        <end position="310"/>
    </location>
</feature>
<feature type="chain" id="PRO_5041680952" description="Ig-like domain-containing protein" evidence="8">
    <location>
        <begin position="21"/>
        <end position="615"/>
    </location>
</feature>
<name>A0AA88MHH3_CHASR</name>
<dbReference type="GO" id="GO:0050839">
    <property type="term" value="F:cell adhesion molecule binding"/>
    <property type="evidence" value="ECO:0007669"/>
    <property type="project" value="TreeGrafter"/>
</dbReference>
<dbReference type="Proteomes" id="UP001187415">
    <property type="component" value="Unassembled WGS sequence"/>
</dbReference>
<dbReference type="PROSITE" id="PS50835">
    <property type="entry name" value="IG_LIKE"/>
    <property type="match status" value="5"/>
</dbReference>
<reference evidence="10" key="1">
    <citation type="submission" date="2023-07" db="EMBL/GenBank/DDBJ databases">
        <title>Chromosome-level Genome Assembly of Striped Snakehead (Channa striata).</title>
        <authorList>
            <person name="Liu H."/>
        </authorList>
    </citation>
    <scope>NUCLEOTIDE SEQUENCE</scope>
    <source>
        <strain evidence="10">Gz</strain>
        <tissue evidence="10">Muscle</tissue>
    </source>
</reference>
<dbReference type="SMART" id="SM00409">
    <property type="entry name" value="IG"/>
    <property type="match status" value="4"/>
</dbReference>
<keyword evidence="2 7" id="KW-0472">Membrane</keyword>
<dbReference type="CDD" id="cd00096">
    <property type="entry name" value="Ig"/>
    <property type="match status" value="1"/>
</dbReference>
<dbReference type="GO" id="GO:0005911">
    <property type="term" value="C:cell-cell junction"/>
    <property type="evidence" value="ECO:0007669"/>
    <property type="project" value="TreeGrafter"/>
</dbReference>
<dbReference type="PANTHER" id="PTHR11640">
    <property type="entry name" value="NEPHRIN"/>
    <property type="match status" value="1"/>
</dbReference>
<dbReference type="SMART" id="SM00408">
    <property type="entry name" value="IGc2"/>
    <property type="match status" value="4"/>
</dbReference>
<dbReference type="InterPro" id="IPR036179">
    <property type="entry name" value="Ig-like_dom_sf"/>
</dbReference>
<evidence type="ECO:0000259" key="9">
    <source>
        <dbReference type="PROSITE" id="PS50835"/>
    </source>
</evidence>
<proteinExistence type="predicted"/>